<organism evidence="1">
    <name type="scientific">uncultured Caudovirales phage</name>
    <dbReference type="NCBI Taxonomy" id="2100421"/>
    <lineage>
        <taxon>Viruses</taxon>
        <taxon>Duplodnaviria</taxon>
        <taxon>Heunggongvirae</taxon>
        <taxon>Uroviricota</taxon>
        <taxon>Caudoviricetes</taxon>
        <taxon>Peduoviridae</taxon>
        <taxon>Maltschvirus</taxon>
        <taxon>Maltschvirus maltsch</taxon>
    </lineage>
</organism>
<accession>A0A6J5LZ07</accession>
<gene>
    <name evidence="1" type="ORF">UFOVP338_71</name>
</gene>
<protein>
    <recommendedName>
        <fullName evidence="2">Terminase small subunit</fullName>
    </recommendedName>
</protein>
<dbReference type="EMBL" id="LR796351">
    <property type="protein sequence ID" value="CAB4139648.1"/>
    <property type="molecule type" value="Genomic_DNA"/>
</dbReference>
<reference evidence="1" key="1">
    <citation type="submission" date="2020-04" db="EMBL/GenBank/DDBJ databases">
        <authorList>
            <person name="Chiriac C."/>
            <person name="Salcher M."/>
            <person name="Ghai R."/>
            <person name="Kavagutti S V."/>
        </authorList>
    </citation>
    <scope>NUCLEOTIDE SEQUENCE</scope>
</reference>
<evidence type="ECO:0000313" key="1">
    <source>
        <dbReference type="EMBL" id="CAB4139648.1"/>
    </source>
</evidence>
<proteinExistence type="predicted"/>
<evidence type="ECO:0008006" key="2">
    <source>
        <dbReference type="Google" id="ProtNLM"/>
    </source>
</evidence>
<sequence length="161" mass="17811">MPKGDDYSAYPPEAKQLATKLFELGMSRTDVVAEMRKTYPRLNPSTLNAWSINDEAFGVVYRNAIASKAQSVVTESMEQLEDVYAKASKMLDDADSDGGIDPNKATVVRLMMDTARHKKTTALMLLGKINKNYSDKTNNTVAFENLPTIQLEVVDNGVQDT</sequence>
<name>A0A6J5LZ07_9CAUD</name>